<dbReference type="InterPro" id="IPR015797">
    <property type="entry name" value="NUDIX_hydrolase-like_dom_sf"/>
</dbReference>
<dbReference type="Pfam" id="PF00293">
    <property type="entry name" value="NUDIX"/>
    <property type="match status" value="1"/>
</dbReference>
<dbReference type="InterPro" id="IPR000086">
    <property type="entry name" value="NUDIX_hydrolase_dom"/>
</dbReference>
<dbReference type="EMBL" id="JAAGOH010000030">
    <property type="protein sequence ID" value="NDY93198.1"/>
    <property type="molecule type" value="Genomic_DNA"/>
</dbReference>
<dbReference type="GO" id="GO:0016787">
    <property type="term" value="F:hydrolase activity"/>
    <property type="evidence" value="ECO:0007669"/>
    <property type="project" value="UniProtKB-KW"/>
</dbReference>
<name>A0A7C9TLI6_9BURK</name>
<proteinExistence type="predicted"/>
<keyword evidence="3" id="KW-1185">Reference proteome</keyword>
<sequence length="343" mass="37281">MWLITPIGFFSIVRKPGDAAHNTLTVRARVRADLESLRALHLPELGEISESSHNDYRFRAQAPRPAVEQAMVKLVQTLTYGNFKSAVAKVQGYGRAGLYHEVWDVLHQLQTQPAKFAGQPAVPLKVAPAGPVLHPRPDEHGQPLVLKHPSQATPLATWGDPAARACVLPDGPLPPTLNGLALAAWAAPQHTAGWEALAQAHAIAEPPFQPPAGYKRAAGVVVREPDGRFWVVAPSNQFAGYSATFPKGRVEAGRSLQATALVEAFEESGLQVRLRAHLIDLKRSQSYTRYYLAERVGGLPADMGWETQAVMLVPQAQLPQVLTHPNDQPLLAALAQHWPLPQA</sequence>
<dbReference type="PROSITE" id="PS51462">
    <property type="entry name" value="NUDIX"/>
    <property type="match status" value="1"/>
</dbReference>
<dbReference type="RefSeq" id="WP_163459248.1">
    <property type="nucleotide sequence ID" value="NZ_JAAGOH010000030.1"/>
</dbReference>
<evidence type="ECO:0000313" key="3">
    <source>
        <dbReference type="Proteomes" id="UP000484255"/>
    </source>
</evidence>
<dbReference type="SUPFAM" id="SSF55811">
    <property type="entry name" value="Nudix"/>
    <property type="match status" value="1"/>
</dbReference>
<protein>
    <submittedName>
        <fullName evidence="2">NUDIX hydrolase</fullName>
    </submittedName>
</protein>
<dbReference type="Gene3D" id="3.90.79.10">
    <property type="entry name" value="Nucleoside Triphosphate Pyrophosphohydrolase"/>
    <property type="match status" value="1"/>
</dbReference>
<evidence type="ECO:0000259" key="1">
    <source>
        <dbReference type="PROSITE" id="PS51462"/>
    </source>
</evidence>
<comment type="caution">
    <text evidence="2">The sequence shown here is derived from an EMBL/GenBank/DDBJ whole genome shotgun (WGS) entry which is preliminary data.</text>
</comment>
<keyword evidence="2" id="KW-0378">Hydrolase</keyword>
<gene>
    <name evidence="2" type="ORF">G3A44_18550</name>
</gene>
<accession>A0A7C9TLI6</accession>
<dbReference type="AlphaFoldDB" id="A0A7C9TLI6"/>
<dbReference type="Proteomes" id="UP000484255">
    <property type="component" value="Unassembled WGS sequence"/>
</dbReference>
<feature type="domain" description="Nudix hydrolase" evidence="1">
    <location>
        <begin position="213"/>
        <end position="336"/>
    </location>
</feature>
<organism evidence="2 3">
    <name type="scientific">Ideonella livida</name>
    <dbReference type="NCBI Taxonomy" id="2707176"/>
    <lineage>
        <taxon>Bacteria</taxon>
        <taxon>Pseudomonadati</taxon>
        <taxon>Pseudomonadota</taxon>
        <taxon>Betaproteobacteria</taxon>
        <taxon>Burkholderiales</taxon>
        <taxon>Sphaerotilaceae</taxon>
        <taxon>Ideonella</taxon>
    </lineage>
</organism>
<evidence type="ECO:0000313" key="2">
    <source>
        <dbReference type="EMBL" id="NDY93198.1"/>
    </source>
</evidence>
<reference evidence="2 3" key="1">
    <citation type="submission" date="2020-02" db="EMBL/GenBank/DDBJ databases">
        <title>Ideonella bacterium strain TBM-1.</title>
        <authorList>
            <person name="Chen W.-M."/>
        </authorList>
    </citation>
    <scope>NUCLEOTIDE SEQUENCE [LARGE SCALE GENOMIC DNA]</scope>
    <source>
        <strain evidence="2 3">TBM-1</strain>
    </source>
</reference>